<name>A0A9W9LQS2_9EURO</name>
<reference evidence="1" key="2">
    <citation type="journal article" date="2023" name="IMA Fungus">
        <title>Comparative genomic study of the Penicillium genus elucidates a diverse pangenome and 15 lateral gene transfer events.</title>
        <authorList>
            <person name="Petersen C."/>
            <person name="Sorensen T."/>
            <person name="Nielsen M.R."/>
            <person name="Sondergaard T.E."/>
            <person name="Sorensen J.L."/>
            <person name="Fitzpatrick D.A."/>
            <person name="Frisvad J.C."/>
            <person name="Nielsen K.L."/>
        </authorList>
    </citation>
    <scope>NUCLEOTIDE SEQUENCE</scope>
    <source>
        <strain evidence="1">IBT 21917</strain>
    </source>
</reference>
<accession>A0A9W9LQS2</accession>
<gene>
    <name evidence="1" type="ORF">N7492_004459</name>
</gene>
<organism evidence="1 2">
    <name type="scientific">Penicillium capsulatum</name>
    <dbReference type="NCBI Taxonomy" id="69766"/>
    <lineage>
        <taxon>Eukaryota</taxon>
        <taxon>Fungi</taxon>
        <taxon>Dikarya</taxon>
        <taxon>Ascomycota</taxon>
        <taxon>Pezizomycotina</taxon>
        <taxon>Eurotiomycetes</taxon>
        <taxon>Eurotiomycetidae</taxon>
        <taxon>Eurotiales</taxon>
        <taxon>Aspergillaceae</taxon>
        <taxon>Penicillium</taxon>
    </lineage>
</organism>
<evidence type="ECO:0000313" key="2">
    <source>
        <dbReference type="Proteomes" id="UP001146351"/>
    </source>
</evidence>
<proteinExistence type="predicted"/>
<reference evidence="1" key="1">
    <citation type="submission" date="2022-11" db="EMBL/GenBank/DDBJ databases">
        <authorList>
            <person name="Petersen C."/>
        </authorList>
    </citation>
    <scope>NUCLEOTIDE SEQUENCE</scope>
    <source>
        <strain evidence="1">IBT 21917</strain>
    </source>
</reference>
<keyword evidence="2" id="KW-1185">Reference proteome</keyword>
<dbReference type="EMBL" id="JAPQKO010000003">
    <property type="protein sequence ID" value="KAJ5171866.1"/>
    <property type="molecule type" value="Genomic_DNA"/>
</dbReference>
<dbReference type="OrthoDB" id="4363214at2759"/>
<dbReference type="AlphaFoldDB" id="A0A9W9LQS2"/>
<comment type="caution">
    <text evidence="1">The sequence shown here is derived from an EMBL/GenBank/DDBJ whole genome shotgun (WGS) entry which is preliminary data.</text>
</comment>
<dbReference type="Proteomes" id="UP001146351">
    <property type="component" value="Unassembled WGS sequence"/>
</dbReference>
<protein>
    <submittedName>
        <fullName evidence="1">Uncharacterized protein</fullName>
    </submittedName>
</protein>
<sequence>MNPQNGERFNLPGAESTHPTLRGSTFAMSESLLSVLTAEPWGFDPNAAQPVQIRFQENGTGELLCVIELSVFIAVEFDWKISDSPTESKRNIGTGSPTTPTQLAQMEIKMTLTKRLPPRLQQSDIPNLPTAEHWFTNEAFQPKRLTVHLQQGKFPAQTQSDVTNPSSDRQRFSLRLAFTPSVFPPVSEWKAPDGAPAAYQFWQWKEFCSRKLPEMALGRIQDTCSIMKLVLHCVLEVNHPGTFNPPNTIDTYAFFDSRSDRQSDLHTLGLVA</sequence>
<evidence type="ECO:0000313" key="1">
    <source>
        <dbReference type="EMBL" id="KAJ5171866.1"/>
    </source>
</evidence>